<reference evidence="2" key="1">
    <citation type="journal article" date="2019" name="Int. J. Syst. Evol. Microbiol.">
        <title>The Global Catalogue of Microorganisms (GCM) 10K type strain sequencing project: providing services to taxonomists for standard genome sequencing and annotation.</title>
        <authorList>
            <consortium name="The Broad Institute Genomics Platform"/>
            <consortium name="The Broad Institute Genome Sequencing Center for Infectious Disease"/>
            <person name="Wu L."/>
            <person name="Ma J."/>
        </authorList>
    </citation>
    <scope>NUCLEOTIDE SEQUENCE [LARGE SCALE GENOMIC DNA]</scope>
    <source>
        <strain evidence="2">CGMCC-1.15741</strain>
    </source>
</reference>
<evidence type="ECO:0000313" key="2">
    <source>
        <dbReference type="Proteomes" id="UP001596303"/>
    </source>
</evidence>
<dbReference type="RefSeq" id="WP_377382081.1">
    <property type="nucleotide sequence ID" value="NZ_JBHSSW010000066.1"/>
</dbReference>
<dbReference type="EMBL" id="JBHSSW010000066">
    <property type="protein sequence ID" value="MFC6200121.1"/>
    <property type="molecule type" value="Genomic_DNA"/>
</dbReference>
<organism evidence="1 2">
    <name type="scientific">Ponticaulis profundi</name>
    <dbReference type="NCBI Taxonomy" id="2665222"/>
    <lineage>
        <taxon>Bacteria</taxon>
        <taxon>Pseudomonadati</taxon>
        <taxon>Pseudomonadota</taxon>
        <taxon>Alphaproteobacteria</taxon>
        <taxon>Hyphomonadales</taxon>
        <taxon>Hyphomonadaceae</taxon>
        <taxon>Ponticaulis</taxon>
    </lineage>
</organism>
<gene>
    <name evidence="1" type="ORF">ACFQDM_18760</name>
</gene>
<proteinExistence type="predicted"/>
<dbReference type="Proteomes" id="UP001596303">
    <property type="component" value="Unassembled WGS sequence"/>
</dbReference>
<keyword evidence="2" id="KW-1185">Reference proteome</keyword>
<sequence length="207" mass="22945">MQSDGGIYSRISLAAEDHNGFSAERLDAYGEWGITADWTLSAKYETVDFSTSNAFDSEGWRVAARRRIWANEKWSSTGEIAILEGAAIGGFRGCDAMGGEISLGVGRTFKLGRYEGYSGLNVGRREHDGGCYHDRLEAIISVQPQPNVYWTAQLWSERGEDDRSDKIDLTRSFVFGQFEFGLGVRQEVSGEFDETAAVLSLAFRNGR</sequence>
<protein>
    <submittedName>
        <fullName evidence="1">Uncharacterized protein</fullName>
    </submittedName>
</protein>
<name>A0ABW1SFW9_9PROT</name>
<evidence type="ECO:0000313" key="1">
    <source>
        <dbReference type="EMBL" id="MFC6200121.1"/>
    </source>
</evidence>
<accession>A0ABW1SFW9</accession>
<comment type="caution">
    <text evidence="1">The sequence shown here is derived from an EMBL/GenBank/DDBJ whole genome shotgun (WGS) entry which is preliminary data.</text>
</comment>